<dbReference type="EMBL" id="GL883077">
    <property type="protein sequence ID" value="EGF93323.1"/>
    <property type="molecule type" value="Genomic_DNA"/>
</dbReference>
<name>F4QKM1_9CAUL</name>
<dbReference type="RefSeq" id="WP_006272519.1">
    <property type="nucleotide sequence ID" value="NZ_GL883077.1"/>
</dbReference>
<evidence type="ECO:0000313" key="2">
    <source>
        <dbReference type="Proteomes" id="UP000006512"/>
    </source>
</evidence>
<dbReference type="HOGENOM" id="CLU_1192827_0_0_5"/>
<keyword evidence="2" id="KW-1185">Reference proteome</keyword>
<evidence type="ECO:0000313" key="1">
    <source>
        <dbReference type="EMBL" id="EGF93323.1"/>
    </source>
</evidence>
<dbReference type="PROSITE" id="PS51257">
    <property type="entry name" value="PROKAR_LIPOPROTEIN"/>
    <property type="match status" value="1"/>
</dbReference>
<proteinExistence type="predicted"/>
<sequence>MKHLALVLVAALALTGCNKVFDDQSVVGPDLSGDGPFEGAAEVVMTEPFRIDGRDKTRHITIKPRAGEDAGTVINLTSNTEKPFNAGVTWHAFTPIVAETNADARTYWLMGFNLTRTPDRAVYMIVRYPRGLELKSGLTSDAFEYLSLDCGDLDVARHPPEHYAPVAEGKERKETPLDPAPEAGDCEFNSLNEARKLAPLALQRYDQVKHYEDAPTADWNQLKVEVR</sequence>
<organism evidence="1 2">
    <name type="scientific">Asticcacaulis biprosthecium C19</name>
    <dbReference type="NCBI Taxonomy" id="715226"/>
    <lineage>
        <taxon>Bacteria</taxon>
        <taxon>Pseudomonadati</taxon>
        <taxon>Pseudomonadota</taxon>
        <taxon>Alphaproteobacteria</taxon>
        <taxon>Caulobacterales</taxon>
        <taxon>Caulobacteraceae</taxon>
        <taxon>Asticcacaulis</taxon>
    </lineage>
</organism>
<dbReference type="OrthoDB" id="7171379at2"/>
<accession>F4QKM1</accession>
<dbReference type="Proteomes" id="UP000006512">
    <property type="component" value="Unassembled WGS sequence"/>
</dbReference>
<evidence type="ECO:0008006" key="3">
    <source>
        <dbReference type="Google" id="ProtNLM"/>
    </source>
</evidence>
<reference evidence="2" key="1">
    <citation type="submission" date="2011-03" db="EMBL/GenBank/DDBJ databases">
        <title>Draft genome sequence of Brevundimonas diminuta.</title>
        <authorList>
            <person name="Brown P.J.B."/>
            <person name="Buechlein A."/>
            <person name="Hemmerich C."/>
            <person name="Brun Y.V."/>
        </authorList>
    </citation>
    <scope>NUCLEOTIDE SEQUENCE [LARGE SCALE GENOMIC DNA]</scope>
    <source>
        <strain evidence="2">C19</strain>
    </source>
</reference>
<gene>
    <name evidence="1" type="ORF">ABI_17630</name>
</gene>
<protein>
    <recommendedName>
        <fullName evidence="3">Lipoprotein</fullName>
    </recommendedName>
</protein>
<dbReference type="AlphaFoldDB" id="F4QKM1"/>